<organism evidence="9 10">
    <name type="scientific">Apostasia shenzhenica</name>
    <dbReference type="NCBI Taxonomy" id="1088818"/>
    <lineage>
        <taxon>Eukaryota</taxon>
        <taxon>Viridiplantae</taxon>
        <taxon>Streptophyta</taxon>
        <taxon>Embryophyta</taxon>
        <taxon>Tracheophyta</taxon>
        <taxon>Spermatophyta</taxon>
        <taxon>Magnoliopsida</taxon>
        <taxon>Liliopsida</taxon>
        <taxon>Asparagales</taxon>
        <taxon>Orchidaceae</taxon>
        <taxon>Apostasioideae</taxon>
        <taxon>Apostasia</taxon>
    </lineage>
</organism>
<evidence type="ECO:0000256" key="1">
    <source>
        <dbReference type="ARBA" id="ARBA00004123"/>
    </source>
</evidence>
<evidence type="ECO:0000259" key="8">
    <source>
        <dbReference type="PROSITE" id="PS51754"/>
    </source>
</evidence>
<feature type="compositionally biased region" description="Basic and acidic residues" evidence="7">
    <location>
        <begin position="1"/>
        <end position="24"/>
    </location>
</feature>
<accession>A0A2I0B9B2</accession>
<evidence type="ECO:0000256" key="2">
    <source>
        <dbReference type="ARBA" id="ARBA00022491"/>
    </source>
</evidence>
<dbReference type="STRING" id="1088818.A0A2I0B9B2"/>
<dbReference type="AlphaFoldDB" id="A0A2I0B9B2"/>
<feature type="domain" description="OVATE" evidence="8">
    <location>
        <begin position="224"/>
        <end position="283"/>
    </location>
</feature>
<evidence type="ECO:0000256" key="4">
    <source>
        <dbReference type="ARBA" id="ARBA00023163"/>
    </source>
</evidence>
<dbReference type="OrthoDB" id="1928390at2759"/>
<keyword evidence="2 6" id="KW-0678">Repressor</keyword>
<dbReference type="InterPro" id="IPR006458">
    <property type="entry name" value="Ovate_C"/>
</dbReference>
<dbReference type="EMBL" id="KZ451905">
    <property type="protein sequence ID" value="PKA64341.1"/>
    <property type="molecule type" value="Genomic_DNA"/>
</dbReference>
<gene>
    <name evidence="9" type="ORF">AXF42_Ash009563</name>
</gene>
<evidence type="ECO:0000256" key="3">
    <source>
        <dbReference type="ARBA" id="ARBA00023015"/>
    </source>
</evidence>
<keyword evidence="3 6" id="KW-0805">Transcription regulation</keyword>
<feature type="compositionally biased region" description="Basic and acidic residues" evidence="7">
    <location>
        <begin position="79"/>
        <end position="112"/>
    </location>
</feature>
<comment type="function">
    <text evidence="6">Transcriptional repressor that regulates multiple aspects of plant growth and development.</text>
</comment>
<evidence type="ECO:0000256" key="7">
    <source>
        <dbReference type="SAM" id="MobiDB-lite"/>
    </source>
</evidence>
<protein>
    <recommendedName>
        <fullName evidence="6">Transcription repressor</fullName>
    </recommendedName>
    <alternativeName>
        <fullName evidence="6">Ovate family protein</fullName>
    </alternativeName>
</protein>
<name>A0A2I0B9B2_9ASPA</name>
<evidence type="ECO:0000313" key="10">
    <source>
        <dbReference type="Proteomes" id="UP000236161"/>
    </source>
</evidence>
<dbReference type="PANTHER" id="PTHR33057:SF82">
    <property type="entry name" value="TRANSCRIPTION REPRESSOR OFP5"/>
    <property type="match status" value="1"/>
</dbReference>
<keyword evidence="4 6" id="KW-0804">Transcription</keyword>
<sequence>MKWGRKCRDDDRRKMKETAKKPSRDPSSLPSSMFSGIFSFSWISRLKHSGSSRLKPDSPAANPNVAFFSGSDRLSYSPKAHDSIVADEAPRRRSVGDDNDRHEKGFRGRIREVSRSARHNSLGELELRPIELDPTALPSSILRRRQPERRRQRNFSARSAPSRSPLKQIDTNVARDGRSRIGSGGKLRQGIRPRVKVCSPRGAAAARRRLEDGEEWKSLESLAVVKRSNDPEGDFGESMAEMIREKGIRRPDEMERLLACYIALNADEHHDVIVKAFRRVWFDVIDCRRLAGGAFCV</sequence>
<keyword evidence="10" id="KW-1185">Reference proteome</keyword>
<dbReference type="Proteomes" id="UP000236161">
    <property type="component" value="Unassembled WGS sequence"/>
</dbReference>
<feature type="region of interest" description="Disordered" evidence="7">
    <location>
        <begin position="77"/>
        <end position="112"/>
    </location>
</feature>
<evidence type="ECO:0000256" key="6">
    <source>
        <dbReference type="RuleBase" id="RU367028"/>
    </source>
</evidence>
<dbReference type="PROSITE" id="PS51754">
    <property type="entry name" value="OVATE"/>
    <property type="match status" value="1"/>
</dbReference>
<dbReference type="GO" id="GO:0005634">
    <property type="term" value="C:nucleus"/>
    <property type="evidence" value="ECO:0007669"/>
    <property type="project" value="UniProtKB-SubCell"/>
</dbReference>
<evidence type="ECO:0000256" key="5">
    <source>
        <dbReference type="ARBA" id="ARBA00023242"/>
    </source>
</evidence>
<feature type="compositionally biased region" description="Basic residues" evidence="7">
    <location>
        <begin position="142"/>
        <end position="153"/>
    </location>
</feature>
<proteinExistence type="predicted"/>
<comment type="subcellular location">
    <subcellularLocation>
        <location evidence="1 6">Nucleus</location>
    </subcellularLocation>
</comment>
<dbReference type="InterPro" id="IPR038933">
    <property type="entry name" value="Ovate"/>
</dbReference>
<feature type="region of interest" description="Disordered" evidence="7">
    <location>
        <begin position="1"/>
        <end position="33"/>
    </location>
</feature>
<dbReference type="NCBIfam" id="TIGR01568">
    <property type="entry name" value="A_thal_3678"/>
    <property type="match status" value="1"/>
</dbReference>
<keyword evidence="5 6" id="KW-0539">Nucleus</keyword>
<dbReference type="Pfam" id="PF04844">
    <property type="entry name" value="Ovate"/>
    <property type="match status" value="1"/>
</dbReference>
<dbReference type="GO" id="GO:0045892">
    <property type="term" value="P:negative regulation of DNA-templated transcription"/>
    <property type="evidence" value="ECO:0007669"/>
    <property type="project" value="UniProtKB-UniRule"/>
</dbReference>
<reference evidence="9 10" key="1">
    <citation type="journal article" date="2017" name="Nature">
        <title>The Apostasia genome and the evolution of orchids.</title>
        <authorList>
            <person name="Zhang G.Q."/>
            <person name="Liu K.W."/>
            <person name="Li Z."/>
            <person name="Lohaus R."/>
            <person name="Hsiao Y.Y."/>
            <person name="Niu S.C."/>
            <person name="Wang J.Y."/>
            <person name="Lin Y.C."/>
            <person name="Xu Q."/>
            <person name="Chen L.J."/>
            <person name="Yoshida K."/>
            <person name="Fujiwara S."/>
            <person name="Wang Z.W."/>
            <person name="Zhang Y.Q."/>
            <person name="Mitsuda N."/>
            <person name="Wang M."/>
            <person name="Liu G.H."/>
            <person name="Pecoraro L."/>
            <person name="Huang H.X."/>
            <person name="Xiao X.J."/>
            <person name="Lin M."/>
            <person name="Wu X.Y."/>
            <person name="Wu W.L."/>
            <person name="Chen Y.Y."/>
            <person name="Chang S.B."/>
            <person name="Sakamoto S."/>
            <person name="Ohme-Takagi M."/>
            <person name="Yagi M."/>
            <person name="Zeng S.J."/>
            <person name="Shen C.Y."/>
            <person name="Yeh C.M."/>
            <person name="Luo Y.B."/>
            <person name="Tsai W.C."/>
            <person name="Van de Peer Y."/>
            <person name="Liu Z.J."/>
        </authorList>
    </citation>
    <scope>NUCLEOTIDE SEQUENCE [LARGE SCALE GENOMIC DNA]</scope>
    <source>
        <strain evidence="10">cv. Shenzhen</strain>
        <tissue evidence="9">Stem</tissue>
    </source>
</reference>
<evidence type="ECO:0000313" key="9">
    <source>
        <dbReference type="EMBL" id="PKA64341.1"/>
    </source>
</evidence>
<dbReference type="PANTHER" id="PTHR33057">
    <property type="entry name" value="TRANSCRIPTION REPRESSOR OFP7-RELATED"/>
    <property type="match status" value="1"/>
</dbReference>
<feature type="region of interest" description="Disordered" evidence="7">
    <location>
        <begin position="138"/>
        <end position="193"/>
    </location>
</feature>